<protein>
    <submittedName>
        <fullName evidence="1">Uncharacterized protein</fullName>
    </submittedName>
</protein>
<reference evidence="1" key="1">
    <citation type="submission" date="2023-07" db="EMBL/GenBank/DDBJ databases">
        <authorList>
            <consortium name="CYATHOMIX"/>
        </authorList>
    </citation>
    <scope>NUCLEOTIDE SEQUENCE</scope>
    <source>
        <strain evidence="1">N/A</strain>
    </source>
</reference>
<sequence>MDRLLEDLSTDILRYPTSKGNPFSWPAPAGISGGILAIRARITFDFRRIFMADGRKTLCENNSKKRNRYKDNLFIRNSIKDAYARENKKCIDITSKKSLIKIGNNEPVKPAVASVLLNLDLSSWTGLPIKELLSKQEKTKIRVQSSSHLKKRPIHVIEEEPPKKKALA</sequence>
<organism evidence="1 2">
    <name type="scientific">Cylicocyclus nassatus</name>
    <name type="common">Nematode worm</name>
    <dbReference type="NCBI Taxonomy" id="53992"/>
    <lineage>
        <taxon>Eukaryota</taxon>
        <taxon>Metazoa</taxon>
        <taxon>Ecdysozoa</taxon>
        <taxon>Nematoda</taxon>
        <taxon>Chromadorea</taxon>
        <taxon>Rhabditida</taxon>
        <taxon>Rhabditina</taxon>
        <taxon>Rhabditomorpha</taxon>
        <taxon>Strongyloidea</taxon>
        <taxon>Strongylidae</taxon>
        <taxon>Cylicocyclus</taxon>
    </lineage>
</organism>
<dbReference type="Proteomes" id="UP001176961">
    <property type="component" value="Unassembled WGS sequence"/>
</dbReference>
<evidence type="ECO:0000313" key="2">
    <source>
        <dbReference type="Proteomes" id="UP001176961"/>
    </source>
</evidence>
<name>A0AA36GHU4_CYLNA</name>
<gene>
    <name evidence="1" type="ORF">CYNAS_LOCUS5184</name>
</gene>
<dbReference type="AlphaFoldDB" id="A0AA36GHU4"/>
<evidence type="ECO:0000313" key="1">
    <source>
        <dbReference type="EMBL" id="CAJ0593201.1"/>
    </source>
</evidence>
<proteinExistence type="predicted"/>
<accession>A0AA36GHU4</accession>
<dbReference type="EMBL" id="CATQJL010000112">
    <property type="protein sequence ID" value="CAJ0593201.1"/>
    <property type="molecule type" value="Genomic_DNA"/>
</dbReference>
<keyword evidence="2" id="KW-1185">Reference proteome</keyword>
<comment type="caution">
    <text evidence="1">The sequence shown here is derived from an EMBL/GenBank/DDBJ whole genome shotgun (WGS) entry which is preliminary data.</text>
</comment>